<reference evidence="7 8" key="1">
    <citation type="submission" date="2021-11" db="EMBL/GenBank/DDBJ databases">
        <title>Draft genome sequence of Paenibacillus profundus YoMME, a new Gram-positive bacteria with exoelectrogenic properties.</title>
        <authorList>
            <person name="Hubenova Y."/>
            <person name="Hubenova E."/>
            <person name="Manasiev Y."/>
            <person name="Peykov S."/>
            <person name="Mitov M."/>
        </authorList>
    </citation>
    <scope>NUCLEOTIDE SEQUENCE [LARGE SCALE GENOMIC DNA]</scope>
    <source>
        <strain evidence="7 8">YoMME</strain>
    </source>
</reference>
<keyword evidence="5" id="KW-0233">DNA recombination</keyword>
<keyword evidence="8" id="KW-1185">Reference proteome</keyword>
<proteinExistence type="inferred from homology"/>
<evidence type="ECO:0000256" key="5">
    <source>
        <dbReference type="ARBA" id="ARBA00023172"/>
    </source>
</evidence>
<dbReference type="Pfam" id="PF13936">
    <property type="entry name" value="HTH_38"/>
    <property type="match status" value="1"/>
</dbReference>
<dbReference type="InterPro" id="IPR051917">
    <property type="entry name" value="Transposase-Integrase"/>
</dbReference>
<evidence type="ECO:0000256" key="3">
    <source>
        <dbReference type="ARBA" id="ARBA00022578"/>
    </source>
</evidence>
<dbReference type="InterPro" id="IPR001584">
    <property type="entry name" value="Integrase_cat-core"/>
</dbReference>
<dbReference type="PANTHER" id="PTHR10948">
    <property type="entry name" value="TRANSPOSASE"/>
    <property type="match status" value="1"/>
</dbReference>
<dbReference type="Gene3D" id="1.10.10.60">
    <property type="entry name" value="Homeodomain-like"/>
    <property type="match status" value="1"/>
</dbReference>
<dbReference type="SUPFAM" id="SSF46689">
    <property type="entry name" value="Homeodomain-like"/>
    <property type="match status" value="1"/>
</dbReference>
<evidence type="ECO:0000259" key="6">
    <source>
        <dbReference type="PROSITE" id="PS50994"/>
    </source>
</evidence>
<sequence length="332" mass="38694">MSYSHFNMFERGKLELLHSQGWSTRVIARELGRHHSSVARELKRNQISNEYKADAAHIASEERRNLVRYLGKHTPERIDYITEKLEATWSPEQIAGRMKQDYPDIRISFKTIYRWLYSGLLVQGSIEVLRHKGKRRKPAETRGRFNIGRTISQRPVEVRKRESFGHWELDTVVSSRGRSKACVATFAERKTRWYLAVKMPDRTVSSMEEAFDKVAKSYPTPTFQTATVDRGKEFACHRNLESSHKIKVYFADPYSSWQRGTNENANGLLREFFPKGHDFARVTEEELSHAIELINNRPRKCLGWKTAYESFMSELSHLACIVLNEISKSITY</sequence>
<keyword evidence="4" id="KW-0238">DNA-binding</keyword>
<dbReference type="InterPro" id="IPR025246">
    <property type="entry name" value="IS30-like_HTH"/>
</dbReference>
<dbReference type="Gene3D" id="3.30.420.10">
    <property type="entry name" value="Ribonuclease H-like superfamily/Ribonuclease H"/>
    <property type="match status" value="1"/>
</dbReference>
<evidence type="ECO:0000256" key="1">
    <source>
        <dbReference type="ARBA" id="ARBA00002190"/>
    </source>
</evidence>
<dbReference type="NCBIfam" id="NF033563">
    <property type="entry name" value="transpos_IS30"/>
    <property type="match status" value="1"/>
</dbReference>
<dbReference type="InterPro" id="IPR036397">
    <property type="entry name" value="RNaseH_sf"/>
</dbReference>
<comment type="function">
    <text evidence="1">Required for the transposition of the insertion element.</text>
</comment>
<dbReference type="SUPFAM" id="SSF53098">
    <property type="entry name" value="Ribonuclease H-like"/>
    <property type="match status" value="1"/>
</dbReference>
<evidence type="ECO:0000256" key="4">
    <source>
        <dbReference type="ARBA" id="ARBA00023125"/>
    </source>
</evidence>
<dbReference type="PANTHER" id="PTHR10948:SF23">
    <property type="entry name" value="TRANSPOSASE INSI FOR INSERTION SEQUENCE ELEMENT IS30A-RELATED"/>
    <property type="match status" value="1"/>
</dbReference>
<evidence type="ECO:0000313" key="8">
    <source>
        <dbReference type="Proteomes" id="UP001199916"/>
    </source>
</evidence>
<organism evidence="7 8">
    <name type="scientific">Paenibacillus profundus</name>
    <dbReference type="NCBI Taxonomy" id="1173085"/>
    <lineage>
        <taxon>Bacteria</taxon>
        <taxon>Bacillati</taxon>
        <taxon>Bacillota</taxon>
        <taxon>Bacilli</taxon>
        <taxon>Bacillales</taxon>
        <taxon>Paenibacillaceae</taxon>
        <taxon>Paenibacillus</taxon>
    </lineage>
</organism>
<comment type="caution">
    <text evidence="7">The sequence shown here is derived from an EMBL/GenBank/DDBJ whole genome shotgun (WGS) entry which is preliminary data.</text>
</comment>
<protein>
    <submittedName>
        <fullName evidence="7">IS30 family transposase</fullName>
    </submittedName>
</protein>
<evidence type="ECO:0000256" key="2">
    <source>
        <dbReference type="ARBA" id="ARBA00006363"/>
    </source>
</evidence>
<dbReference type="InterPro" id="IPR012337">
    <property type="entry name" value="RNaseH-like_sf"/>
</dbReference>
<gene>
    <name evidence="7" type="ORF">LQV63_25115</name>
</gene>
<comment type="similarity">
    <text evidence="2">Belongs to the transposase IS30 family.</text>
</comment>
<dbReference type="PROSITE" id="PS01043">
    <property type="entry name" value="TRANSPOSASE_IS30"/>
    <property type="match status" value="1"/>
</dbReference>
<accession>A0ABS8YQ11</accession>
<dbReference type="Proteomes" id="UP001199916">
    <property type="component" value="Unassembled WGS sequence"/>
</dbReference>
<dbReference type="EMBL" id="JAJNBZ010000030">
    <property type="protein sequence ID" value="MCE5172553.1"/>
    <property type="molecule type" value="Genomic_DNA"/>
</dbReference>
<dbReference type="PROSITE" id="PS50994">
    <property type="entry name" value="INTEGRASE"/>
    <property type="match status" value="1"/>
</dbReference>
<dbReference type="InterPro" id="IPR009057">
    <property type="entry name" value="Homeodomain-like_sf"/>
</dbReference>
<dbReference type="RefSeq" id="WP_233698695.1">
    <property type="nucleotide sequence ID" value="NZ_JAJNBZ010000030.1"/>
</dbReference>
<name>A0ABS8YQ11_9BACL</name>
<dbReference type="InterPro" id="IPR053392">
    <property type="entry name" value="Transposase_IS30-like"/>
</dbReference>
<dbReference type="InterPro" id="IPR001598">
    <property type="entry name" value="Transposase_IS30_CS"/>
</dbReference>
<evidence type="ECO:0000313" key="7">
    <source>
        <dbReference type="EMBL" id="MCE5172553.1"/>
    </source>
</evidence>
<feature type="domain" description="Integrase catalytic" evidence="6">
    <location>
        <begin position="151"/>
        <end position="315"/>
    </location>
</feature>
<keyword evidence="3" id="KW-0815">Transposition</keyword>
<dbReference type="Pfam" id="PF00665">
    <property type="entry name" value="rve"/>
    <property type="match status" value="1"/>
</dbReference>